<keyword evidence="1" id="KW-0732">Signal</keyword>
<accession>A0A1S6HSA3</accession>
<evidence type="ECO:0000259" key="2">
    <source>
        <dbReference type="PROSITE" id="PS50887"/>
    </source>
</evidence>
<sequence length="583" mass="66430">MIFRIVVLCLTFWLAPTWANTQDKLDTIDRLLYQYPTQALNKINTLESITSPIKLTEADKLRLSLLRCEAFLQLGENEAAINIARMSEAKAKILKLDQARPYFLNCMAAAFSNYGDYRQALPILDSSIMLSRELEQPQSLVNGLRLRGVIDTQIDSYSSAFEDLGLASDIYSDTQFQAVNWVLPPKISITLAISQLLAKNSEFKPAYQLLEKAIARDDPIGKVRLTASIQVAKMAQLNRAISSDQLIREAKKLLPELETAFELAVSYKDIAQLEYRRENYTQAIQLLEISLSTFIKQKSTIEKLRTQRLLAEVLLTSGNQVQAMPLMNQAIATGLQTSKYHELVLCYQVLSNYYLHLGNFEQAYHYQVLKFGAAENAYNFIKDTRLQQLNTRLSRQQVASSVMDKHRPIQASQTQFKSEYVLLTLFILAALMTIRQKRKSTKFAQAPKTTSSPEHRIDKLISHSKLVGFPLSLILIDSRHIFHGDKPLLQTRLENLLREQDIITTTIDEEVMILLPHTQEKGTLKIIEQIREVMQPLQQGNRANIGYSKLQQQDSLKTLIKRAKVKQLTLKSKKQTHVTTETV</sequence>
<evidence type="ECO:0000313" key="3">
    <source>
        <dbReference type="EMBL" id="AQS38427.1"/>
    </source>
</evidence>
<dbReference type="RefSeq" id="WP_077753474.1">
    <property type="nucleotide sequence ID" value="NZ_CP014782.1"/>
</dbReference>
<gene>
    <name evidence="3" type="ORF">Sps_03291</name>
</gene>
<keyword evidence="4" id="KW-1185">Reference proteome</keyword>
<feature type="domain" description="GGDEF" evidence="2">
    <location>
        <begin position="469"/>
        <end position="583"/>
    </location>
</feature>
<feature type="signal peptide" evidence="1">
    <location>
        <begin position="1"/>
        <end position="19"/>
    </location>
</feature>
<dbReference type="InterPro" id="IPR029787">
    <property type="entry name" value="Nucleotide_cyclase"/>
</dbReference>
<evidence type="ECO:0000256" key="1">
    <source>
        <dbReference type="SAM" id="SignalP"/>
    </source>
</evidence>
<dbReference type="OrthoDB" id="6253968at2"/>
<proteinExistence type="predicted"/>
<name>A0A1S6HSA3_9GAMM</name>
<dbReference type="SUPFAM" id="SSF48452">
    <property type="entry name" value="TPR-like"/>
    <property type="match status" value="2"/>
</dbReference>
<dbReference type="Proteomes" id="UP000189545">
    <property type="component" value="Chromosome"/>
</dbReference>
<dbReference type="Gene3D" id="3.30.70.270">
    <property type="match status" value="1"/>
</dbReference>
<reference evidence="3 4" key="1">
    <citation type="submission" date="2016-03" db="EMBL/GenBank/DDBJ databases">
        <title>Complete genome sequence of Shewanella psychrophila WP2, a deep sea bacterium isolated from west Pacific sediment.</title>
        <authorList>
            <person name="Xu G."/>
            <person name="Jian H."/>
        </authorList>
    </citation>
    <scope>NUCLEOTIDE SEQUENCE [LARGE SCALE GENOMIC DNA]</scope>
    <source>
        <strain evidence="3 4">WP2</strain>
    </source>
</reference>
<dbReference type="KEGG" id="spsw:Sps_03291"/>
<dbReference type="SUPFAM" id="SSF55073">
    <property type="entry name" value="Nucleotide cyclase"/>
    <property type="match status" value="1"/>
</dbReference>
<protein>
    <recommendedName>
        <fullName evidence="2">GGDEF domain-containing protein</fullName>
    </recommendedName>
</protein>
<dbReference type="EMBL" id="CP014782">
    <property type="protein sequence ID" value="AQS38427.1"/>
    <property type="molecule type" value="Genomic_DNA"/>
</dbReference>
<dbReference type="Gene3D" id="1.25.40.10">
    <property type="entry name" value="Tetratricopeptide repeat domain"/>
    <property type="match status" value="2"/>
</dbReference>
<organism evidence="3 4">
    <name type="scientific">Shewanella psychrophila</name>
    <dbReference type="NCBI Taxonomy" id="225848"/>
    <lineage>
        <taxon>Bacteria</taxon>
        <taxon>Pseudomonadati</taxon>
        <taxon>Pseudomonadota</taxon>
        <taxon>Gammaproteobacteria</taxon>
        <taxon>Alteromonadales</taxon>
        <taxon>Shewanellaceae</taxon>
        <taxon>Shewanella</taxon>
    </lineage>
</organism>
<dbReference type="InterPro" id="IPR011990">
    <property type="entry name" value="TPR-like_helical_dom_sf"/>
</dbReference>
<dbReference type="AlphaFoldDB" id="A0A1S6HSA3"/>
<evidence type="ECO:0000313" key="4">
    <source>
        <dbReference type="Proteomes" id="UP000189545"/>
    </source>
</evidence>
<dbReference type="InterPro" id="IPR000160">
    <property type="entry name" value="GGDEF_dom"/>
</dbReference>
<dbReference type="PROSITE" id="PS50887">
    <property type="entry name" value="GGDEF"/>
    <property type="match status" value="1"/>
</dbReference>
<dbReference type="STRING" id="225848.Sps_03291"/>
<feature type="chain" id="PRO_5013272480" description="GGDEF domain-containing protein" evidence="1">
    <location>
        <begin position="20"/>
        <end position="583"/>
    </location>
</feature>
<dbReference type="InterPro" id="IPR043128">
    <property type="entry name" value="Rev_trsase/Diguanyl_cyclase"/>
</dbReference>